<keyword evidence="10 12" id="KW-0511">Multifunctional enzyme</keyword>
<comment type="cofactor">
    <cofactor evidence="1 12">
        <name>Mg(2+)</name>
        <dbReference type="ChEBI" id="CHEBI:18420"/>
    </cofactor>
</comment>
<dbReference type="GO" id="GO:0000105">
    <property type="term" value="P:L-histidine biosynthetic process"/>
    <property type="evidence" value="ECO:0007669"/>
    <property type="project" value="UniProtKB-UniRule"/>
</dbReference>
<dbReference type="GO" id="GO:0004424">
    <property type="term" value="F:imidazoleglycerol-phosphate dehydratase activity"/>
    <property type="evidence" value="ECO:0007669"/>
    <property type="project" value="UniProtKB-UniRule"/>
</dbReference>
<dbReference type="FunFam" id="3.30.230.40:FF:000001">
    <property type="entry name" value="Imidazoleglycerol-phosphate dehydratase HisB"/>
    <property type="match status" value="1"/>
</dbReference>
<proteinExistence type="inferred from homology"/>
<dbReference type="GO" id="GO:0004401">
    <property type="term" value="F:histidinol-phosphatase activity"/>
    <property type="evidence" value="ECO:0007669"/>
    <property type="project" value="UniProtKB-UniRule"/>
</dbReference>
<dbReference type="InterPro" id="IPR006549">
    <property type="entry name" value="HAD-SF_hydro_IIIA"/>
</dbReference>
<feature type="region of interest" description="Imidazoleglycerol-phosphate dehydratase" evidence="12">
    <location>
        <begin position="188"/>
        <end position="378"/>
    </location>
</feature>
<dbReference type="RefSeq" id="WP_135524904.1">
    <property type="nucleotide sequence ID" value="NZ_SRLH01000001.1"/>
</dbReference>
<dbReference type="PANTHER" id="PTHR23133">
    <property type="entry name" value="IMIDAZOLEGLYCEROL-PHOSPHATE DEHYDRATASE HIS7"/>
    <property type="match status" value="1"/>
</dbReference>
<keyword evidence="7 12" id="KW-0460">Magnesium</keyword>
<dbReference type="PANTHER" id="PTHR23133:SF2">
    <property type="entry name" value="IMIDAZOLEGLYCEROL-PHOSPHATE DEHYDRATASE"/>
    <property type="match status" value="1"/>
</dbReference>
<evidence type="ECO:0000256" key="10">
    <source>
        <dbReference type="ARBA" id="ARBA00023268"/>
    </source>
</evidence>
<comment type="pathway">
    <text evidence="12">Amino-acid biosynthesis; L-histidine biosynthesis; L-histidine from 5-phospho-alpha-D-ribose 1-diphosphate: step 8/9.</text>
</comment>
<comment type="similarity">
    <text evidence="12">In the C-terminal section; belongs to the imidazoleglycerol-phosphate dehydratase family.</text>
</comment>
<comment type="similarity">
    <text evidence="12">In the N-terminal section; belongs to the histidinol-phosphatase family.</text>
</comment>
<dbReference type="EC" id="4.2.1.19" evidence="12"/>
<evidence type="ECO:0000256" key="11">
    <source>
        <dbReference type="ARBA" id="ARBA00049158"/>
    </source>
</evidence>
<dbReference type="InterPro" id="IPR006543">
    <property type="entry name" value="Histidinol-phos"/>
</dbReference>
<evidence type="ECO:0000256" key="4">
    <source>
        <dbReference type="ARBA" id="ARBA00022605"/>
    </source>
</evidence>
<dbReference type="EC" id="3.1.3.15" evidence="12"/>
<comment type="pathway">
    <text evidence="2 12">Amino-acid biosynthesis; L-histidine biosynthesis; L-histidine from 5-phospho-alpha-D-ribose 1-diphosphate: step 6/9.</text>
</comment>
<dbReference type="Pfam" id="PF00475">
    <property type="entry name" value="IGPD"/>
    <property type="match status" value="1"/>
</dbReference>
<keyword evidence="5 12" id="KW-0479">Metal-binding</keyword>
<dbReference type="SUPFAM" id="SSF54211">
    <property type="entry name" value="Ribosomal protein S5 domain 2-like"/>
    <property type="match status" value="2"/>
</dbReference>
<name>A0A4Z0LCU7_9FLAO</name>
<feature type="binding site" evidence="12">
    <location>
        <position position="11"/>
    </location>
    <ligand>
        <name>Mg(2+)</name>
        <dbReference type="ChEBI" id="CHEBI:18420"/>
    </ligand>
</feature>
<evidence type="ECO:0000256" key="1">
    <source>
        <dbReference type="ARBA" id="ARBA00001946"/>
    </source>
</evidence>
<dbReference type="NCBIfam" id="NF003937">
    <property type="entry name" value="PRK05446.1"/>
    <property type="match status" value="1"/>
</dbReference>
<comment type="subcellular location">
    <subcellularLocation>
        <location evidence="12">Cytoplasm</location>
    </subcellularLocation>
</comment>
<dbReference type="InterPro" id="IPR020566">
    <property type="entry name" value="His_synth_bifunc_HisB"/>
</dbReference>
<dbReference type="UniPathway" id="UPA00031">
    <property type="reaction ID" value="UER00011"/>
</dbReference>
<dbReference type="FunFam" id="3.30.230.40:FF:000003">
    <property type="entry name" value="Imidazoleglycerol-phosphate dehydratase HisB"/>
    <property type="match status" value="1"/>
</dbReference>
<dbReference type="InterPro" id="IPR020568">
    <property type="entry name" value="Ribosomal_Su5_D2-typ_SF"/>
</dbReference>
<evidence type="ECO:0000313" key="13">
    <source>
        <dbReference type="EMBL" id="TGD59697.1"/>
    </source>
</evidence>
<dbReference type="Proteomes" id="UP000297407">
    <property type="component" value="Unassembled WGS sequence"/>
</dbReference>
<evidence type="ECO:0000256" key="3">
    <source>
        <dbReference type="ARBA" id="ARBA00022490"/>
    </source>
</evidence>
<dbReference type="GO" id="GO:0046872">
    <property type="term" value="F:metal ion binding"/>
    <property type="evidence" value="ECO:0007669"/>
    <property type="project" value="UniProtKB-KW"/>
</dbReference>
<dbReference type="GO" id="GO:0005737">
    <property type="term" value="C:cytoplasm"/>
    <property type="evidence" value="ECO:0007669"/>
    <property type="project" value="UniProtKB-SubCell"/>
</dbReference>
<evidence type="ECO:0000256" key="12">
    <source>
        <dbReference type="HAMAP-Rule" id="MF_01022"/>
    </source>
</evidence>
<evidence type="ECO:0000256" key="6">
    <source>
        <dbReference type="ARBA" id="ARBA00022801"/>
    </source>
</evidence>
<dbReference type="CDD" id="cd07914">
    <property type="entry name" value="IGPD"/>
    <property type="match status" value="1"/>
</dbReference>
<dbReference type="InterPro" id="IPR000807">
    <property type="entry name" value="ImidazoleglycerolP_deHydtase"/>
</dbReference>
<keyword evidence="6 12" id="KW-0378">Hydrolase</keyword>
<evidence type="ECO:0000256" key="9">
    <source>
        <dbReference type="ARBA" id="ARBA00023239"/>
    </source>
</evidence>
<evidence type="ECO:0000256" key="8">
    <source>
        <dbReference type="ARBA" id="ARBA00023102"/>
    </source>
</evidence>
<dbReference type="NCBIfam" id="TIGR01656">
    <property type="entry name" value="Histidinol-ppas"/>
    <property type="match status" value="1"/>
</dbReference>
<keyword evidence="9 12" id="KW-0456">Lyase</keyword>
<gene>
    <name evidence="12 13" type="primary">hisB</name>
    <name evidence="13" type="ORF">E4635_01820</name>
</gene>
<keyword evidence="8 12" id="KW-0368">Histidine biosynthesis</keyword>
<comment type="caution">
    <text evidence="12">Lacks conserved residue(s) required for the propagation of feature annotation.</text>
</comment>
<feature type="binding site" evidence="12">
    <location>
        <position position="9"/>
    </location>
    <ligand>
        <name>Mg(2+)</name>
        <dbReference type="ChEBI" id="CHEBI:18420"/>
    </ligand>
</feature>
<organism evidence="13 14">
    <name type="scientific">Flavobacterium humi</name>
    <dbReference type="NCBI Taxonomy" id="2562683"/>
    <lineage>
        <taxon>Bacteria</taxon>
        <taxon>Pseudomonadati</taxon>
        <taxon>Bacteroidota</taxon>
        <taxon>Flavobacteriia</taxon>
        <taxon>Flavobacteriales</taxon>
        <taxon>Flavobacteriaceae</taxon>
        <taxon>Flavobacterium</taxon>
    </lineage>
</organism>
<dbReference type="NCBIfam" id="TIGR01261">
    <property type="entry name" value="hisB_Nterm"/>
    <property type="match status" value="1"/>
</dbReference>
<feature type="active site" description="Nucleophile" evidence="12">
    <location>
        <position position="9"/>
    </location>
</feature>
<accession>A0A4Z0LCU7</accession>
<comment type="catalytic activity">
    <reaction evidence="11 12">
        <text>L-histidinol phosphate + H2O = L-histidinol + phosphate</text>
        <dbReference type="Rhea" id="RHEA:14465"/>
        <dbReference type="ChEBI" id="CHEBI:15377"/>
        <dbReference type="ChEBI" id="CHEBI:43474"/>
        <dbReference type="ChEBI" id="CHEBI:57699"/>
        <dbReference type="ChEBI" id="CHEBI:57980"/>
        <dbReference type="EC" id="3.1.3.15"/>
    </reaction>
</comment>
<dbReference type="InterPro" id="IPR020565">
    <property type="entry name" value="ImidazoleglycerP_deHydtase_CS"/>
</dbReference>
<dbReference type="SUPFAM" id="SSF56784">
    <property type="entry name" value="HAD-like"/>
    <property type="match status" value="1"/>
</dbReference>
<dbReference type="PROSITE" id="PS00955">
    <property type="entry name" value="IGP_DEHYDRATASE_2"/>
    <property type="match status" value="1"/>
</dbReference>
<comment type="caution">
    <text evidence="13">The sequence shown here is derived from an EMBL/GenBank/DDBJ whole genome shotgun (WGS) entry which is preliminary data.</text>
</comment>
<dbReference type="Pfam" id="PF13242">
    <property type="entry name" value="Hydrolase_like"/>
    <property type="match status" value="1"/>
</dbReference>
<dbReference type="InterPro" id="IPR036412">
    <property type="entry name" value="HAD-like_sf"/>
</dbReference>
<feature type="region of interest" description="Histidinol-phosphatase" evidence="12">
    <location>
        <begin position="1"/>
        <end position="187"/>
    </location>
</feature>
<keyword evidence="4 12" id="KW-0028">Amino-acid biosynthesis</keyword>
<dbReference type="NCBIfam" id="TIGR01662">
    <property type="entry name" value="HAD-SF-IIIA"/>
    <property type="match status" value="1"/>
</dbReference>
<dbReference type="OrthoDB" id="9790411at2"/>
<keyword evidence="3 12" id="KW-0963">Cytoplasm</keyword>
<dbReference type="EMBL" id="SRLH01000001">
    <property type="protein sequence ID" value="TGD59697.1"/>
    <property type="molecule type" value="Genomic_DNA"/>
</dbReference>
<dbReference type="InterPro" id="IPR038494">
    <property type="entry name" value="IGPD_sf"/>
</dbReference>
<comment type="catalytic activity">
    <reaction evidence="12">
        <text>D-erythro-1-(imidazol-4-yl)glycerol 3-phosphate = 3-(imidazol-4-yl)-2-oxopropyl phosphate + H2O</text>
        <dbReference type="Rhea" id="RHEA:11040"/>
        <dbReference type="ChEBI" id="CHEBI:15377"/>
        <dbReference type="ChEBI" id="CHEBI:57766"/>
        <dbReference type="ChEBI" id="CHEBI:58278"/>
        <dbReference type="EC" id="4.2.1.19"/>
    </reaction>
</comment>
<reference evidence="13 14" key="1">
    <citation type="submission" date="2019-04" db="EMBL/GenBank/DDBJ databases">
        <title>Flavobacterium sp. strain DS2-A Genome sequencing and assembly.</title>
        <authorList>
            <person name="Kim I."/>
        </authorList>
    </citation>
    <scope>NUCLEOTIDE SEQUENCE [LARGE SCALE GENOMIC DNA]</scope>
    <source>
        <strain evidence="13 14">DS2-A</strain>
    </source>
</reference>
<dbReference type="Gene3D" id="3.30.230.40">
    <property type="entry name" value="Imidazole glycerol phosphate dehydratase, domain 1"/>
    <property type="match status" value="2"/>
</dbReference>
<evidence type="ECO:0000256" key="2">
    <source>
        <dbReference type="ARBA" id="ARBA00005047"/>
    </source>
</evidence>
<dbReference type="PROSITE" id="PS00954">
    <property type="entry name" value="IGP_DEHYDRATASE_1"/>
    <property type="match status" value="1"/>
</dbReference>
<evidence type="ECO:0000256" key="7">
    <source>
        <dbReference type="ARBA" id="ARBA00022842"/>
    </source>
</evidence>
<protein>
    <recommendedName>
        <fullName evidence="12">Histidine biosynthesis bifunctional protein HisB</fullName>
    </recommendedName>
    <domain>
        <recommendedName>
            <fullName evidence="12">Histidinol-phosphatase</fullName>
            <ecNumber evidence="12">3.1.3.15</ecNumber>
        </recommendedName>
    </domain>
    <domain>
        <recommendedName>
            <fullName evidence="12">Imidazoleglycerol-phosphate dehydratase</fullName>
            <shortName evidence="12">IGPD</shortName>
            <ecNumber evidence="12">4.2.1.19</ecNumber>
        </recommendedName>
    </domain>
</protein>
<dbReference type="InterPro" id="IPR023214">
    <property type="entry name" value="HAD_sf"/>
</dbReference>
<feature type="binding site" evidence="12">
    <location>
        <position position="129"/>
    </location>
    <ligand>
        <name>Mg(2+)</name>
        <dbReference type="ChEBI" id="CHEBI:18420"/>
    </ligand>
</feature>
<dbReference type="NCBIfam" id="NF002111">
    <property type="entry name" value="PRK00951.2-1"/>
    <property type="match status" value="1"/>
</dbReference>
<dbReference type="InterPro" id="IPR005954">
    <property type="entry name" value="HisB_N"/>
</dbReference>
<dbReference type="Gene3D" id="3.40.50.1000">
    <property type="entry name" value="HAD superfamily/HAD-like"/>
    <property type="match status" value="1"/>
</dbReference>
<evidence type="ECO:0000256" key="5">
    <source>
        <dbReference type="ARBA" id="ARBA00022723"/>
    </source>
</evidence>
<sequence length="378" mass="42649">MAKKVLFIDRDGTLIKEVPDGKIDALEKLVFYPKCIPYLSRIANELDYELVMITNQDGLGTNAFPEESFWPIHNFILKTYENEGVIFDSIFIDRSFAHENKNTRKPGIGLLSRYFSKEYDLSASYVIGDRLTDVELAKNLGAKAILIQDNTHLGSDEISLKAEELNNCIALETNDWQKIYAFLKLGTRTASITRKTNETDIKISLNLDGIGKSNICTGIAFFDHMLDQIARHGQMDLEIDVKGDLMVDEHHVIEDTAIVLGEVFAKALENKLGIERYGFCLPMDDCLASAAIDFGGRNWLVWEANFKREMIGKMPTEMFFHFFKSFTDGAQCNLNIKAEGSNEHHKIEAIFKAFAKAVKAAVRRDAEKMILPSTKGLL</sequence>
<keyword evidence="14" id="KW-1185">Reference proteome</keyword>
<dbReference type="AlphaFoldDB" id="A0A4Z0LCU7"/>
<feature type="active site" description="Proton donor" evidence="12">
    <location>
        <position position="11"/>
    </location>
</feature>
<evidence type="ECO:0000313" key="14">
    <source>
        <dbReference type="Proteomes" id="UP000297407"/>
    </source>
</evidence>
<dbReference type="HAMAP" id="MF_01022">
    <property type="entry name" value="Bifunc_HisB"/>
    <property type="match status" value="1"/>
</dbReference>
<dbReference type="HAMAP" id="MF_00076">
    <property type="entry name" value="HisB"/>
    <property type="match status" value="1"/>
</dbReference>